<feature type="compositionally biased region" description="Basic residues" evidence="3">
    <location>
        <begin position="193"/>
        <end position="212"/>
    </location>
</feature>
<evidence type="ECO:0000313" key="4">
    <source>
        <dbReference type="EMBL" id="KRF98334.1"/>
    </source>
</evidence>
<evidence type="ECO:0000256" key="3">
    <source>
        <dbReference type="SAM" id="MobiDB-lite"/>
    </source>
</evidence>
<evidence type="ECO:0000256" key="2">
    <source>
        <dbReference type="PIRNR" id="PIRNR036893"/>
    </source>
</evidence>
<dbReference type="Proteomes" id="UP000007798">
    <property type="component" value="Unassembled WGS sequence"/>
</dbReference>
<evidence type="ECO:0000256" key="1">
    <source>
        <dbReference type="ARBA" id="ARBA00023157"/>
    </source>
</evidence>
<dbReference type="InterPro" id="IPR003057">
    <property type="entry name" value="Invtbrt_color"/>
</dbReference>
<feature type="signal peptide" evidence="2">
    <location>
        <begin position="1"/>
        <end position="20"/>
    </location>
</feature>
<gene>
    <name evidence="4" type="primary">Dwil\GK27627</name>
    <name evidence="4" type="ORF">Dwil_GK27627</name>
</gene>
<dbReference type="InParanoid" id="A0A0Q9WXM6"/>
<feature type="chain" id="PRO_5013433896" description="Lipocalin/cytosolic fatty-acid binding domain-containing protein" evidence="2">
    <location>
        <begin position="21"/>
        <end position="212"/>
    </location>
</feature>
<accession>A0A0Q9WXM6</accession>
<dbReference type="AlphaFoldDB" id="A0A0Q9WXM6"/>
<sequence length="212" mass="24950">MQHLRLFLVWACLWGAAIDANLPKEQGCEQPNNYMHKFDINKYLGTWYTQSRTPFFGERIARCTRQSVSRTKSKGNWTYVSKLWEIRHESTKPSLRNIPLTDLRNGTYEMQTKVDEKGSRAFVLDTDYTHYAVRYNCFDIVGYISFDSWVIETRQPNPPKKYIKKAISVLKAANLRYEDMMTVDQKNCSSIQKPKHKPKPIPKVQPKLRTRH</sequence>
<reference evidence="4 5" key="1">
    <citation type="journal article" date="2007" name="Nature">
        <title>Evolution of genes and genomes on the Drosophila phylogeny.</title>
        <authorList>
            <consortium name="Drosophila 12 Genomes Consortium"/>
            <person name="Clark A.G."/>
            <person name="Eisen M.B."/>
            <person name="Smith D.R."/>
            <person name="Bergman C.M."/>
            <person name="Oliver B."/>
            <person name="Markow T.A."/>
            <person name="Kaufman T.C."/>
            <person name="Kellis M."/>
            <person name="Gelbart W."/>
            <person name="Iyer V.N."/>
            <person name="Pollard D.A."/>
            <person name="Sackton T.B."/>
            <person name="Larracuente A.M."/>
            <person name="Singh N.D."/>
            <person name="Abad J.P."/>
            <person name="Abt D.N."/>
            <person name="Adryan B."/>
            <person name="Aguade M."/>
            <person name="Akashi H."/>
            <person name="Anderson W.W."/>
            <person name="Aquadro C.F."/>
            <person name="Ardell D.H."/>
            <person name="Arguello R."/>
            <person name="Artieri C.G."/>
            <person name="Barbash D.A."/>
            <person name="Barker D."/>
            <person name="Barsanti P."/>
            <person name="Batterham P."/>
            <person name="Batzoglou S."/>
            <person name="Begun D."/>
            <person name="Bhutkar A."/>
            <person name="Blanco E."/>
            <person name="Bosak S.A."/>
            <person name="Bradley R.K."/>
            <person name="Brand A.D."/>
            <person name="Brent M.R."/>
            <person name="Brooks A.N."/>
            <person name="Brown R.H."/>
            <person name="Butlin R.K."/>
            <person name="Caggese C."/>
            <person name="Calvi B.R."/>
            <person name="Bernardo de Carvalho A."/>
            <person name="Caspi A."/>
            <person name="Castrezana S."/>
            <person name="Celniker S.E."/>
            <person name="Chang J.L."/>
            <person name="Chapple C."/>
            <person name="Chatterji S."/>
            <person name="Chinwalla A."/>
            <person name="Civetta A."/>
            <person name="Clifton S.W."/>
            <person name="Comeron J.M."/>
            <person name="Costello J.C."/>
            <person name="Coyne J.A."/>
            <person name="Daub J."/>
            <person name="David R.G."/>
            <person name="Delcher A.L."/>
            <person name="Delehaunty K."/>
            <person name="Do C.B."/>
            <person name="Ebling H."/>
            <person name="Edwards K."/>
            <person name="Eickbush T."/>
            <person name="Evans J.D."/>
            <person name="Filipski A."/>
            <person name="Findeiss S."/>
            <person name="Freyhult E."/>
            <person name="Fulton L."/>
            <person name="Fulton R."/>
            <person name="Garcia A.C."/>
            <person name="Gardiner A."/>
            <person name="Garfield D.A."/>
            <person name="Garvin B.E."/>
            <person name="Gibson G."/>
            <person name="Gilbert D."/>
            <person name="Gnerre S."/>
            <person name="Godfrey J."/>
            <person name="Good R."/>
            <person name="Gotea V."/>
            <person name="Gravely B."/>
            <person name="Greenberg A.J."/>
            <person name="Griffiths-Jones S."/>
            <person name="Gross S."/>
            <person name="Guigo R."/>
            <person name="Gustafson E.A."/>
            <person name="Haerty W."/>
            <person name="Hahn M.W."/>
            <person name="Halligan D.L."/>
            <person name="Halpern A.L."/>
            <person name="Halter G.M."/>
            <person name="Han M.V."/>
            <person name="Heger A."/>
            <person name="Hillier L."/>
            <person name="Hinrichs A.S."/>
            <person name="Holmes I."/>
            <person name="Hoskins R.A."/>
            <person name="Hubisz M.J."/>
            <person name="Hultmark D."/>
            <person name="Huntley M.A."/>
            <person name="Jaffe D.B."/>
            <person name="Jagadeeshan S."/>
            <person name="Jeck W.R."/>
            <person name="Johnson J."/>
            <person name="Jones C.D."/>
            <person name="Jordan W.C."/>
            <person name="Karpen G.H."/>
            <person name="Kataoka E."/>
            <person name="Keightley P.D."/>
            <person name="Kheradpour P."/>
            <person name="Kirkness E.F."/>
            <person name="Koerich L.B."/>
            <person name="Kristiansen K."/>
            <person name="Kudrna D."/>
            <person name="Kulathinal R.J."/>
            <person name="Kumar S."/>
            <person name="Kwok R."/>
            <person name="Lander E."/>
            <person name="Langley C.H."/>
            <person name="Lapoint R."/>
            <person name="Lazzaro B.P."/>
            <person name="Lee S.J."/>
            <person name="Levesque L."/>
            <person name="Li R."/>
            <person name="Lin C.F."/>
            <person name="Lin M.F."/>
            <person name="Lindblad-Toh K."/>
            <person name="Llopart A."/>
            <person name="Long M."/>
            <person name="Low L."/>
            <person name="Lozovsky E."/>
            <person name="Lu J."/>
            <person name="Luo M."/>
            <person name="Machado C.A."/>
            <person name="Makalowski W."/>
            <person name="Marzo M."/>
            <person name="Matsuda M."/>
            <person name="Matzkin L."/>
            <person name="McAllister B."/>
            <person name="McBride C.S."/>
            <person name="McKernan B."/>
            <person name="McKernan K."/>
            <person name="Mendez-Lago M."/>
            <person name="Minx P."/>
            <person name="Mollenhauer M.U."/>
            <person name="Montooth K."/>
            <person name="Mount S.M."/>
            <person name="Mu X."/>
            <person name="Myers E."/>
            <person name="Negre B."/>
            <person name="Newfeld S."/>
            <person name="Nielsen R."/>
            <person name="Noor M.A."/>
            <person name="O'Grady P."/>
            <person name="Pachter L."/>
            <person name="Papaceit M."/>
            <person name="Parisi M.J."/>
            <person name="Parisi M."/>
            <person name="Parts L."/>
            <person name="Pedersen J.S."/>
            <person name="Pesole G."/>
            <person name="Phillippy A.M."/>
            <person name="Ponting C.P."/>
            <person name="Pop M."/>
            <person name="Porcelli D."/>
            <person name="Powell J.R."/>
            <person name="Prohaska S."/>
            <person name="Pruitt K."/>
            <person name="Puig M."/>
            <person name="Quesneville H."/>
            <person name="Ram K.R."/>
            <person name="Rand D."/>
            <person name="Rasmussen M.D."/>
            <person name="Reed L.K."/>
            <person name="Reenan R."/>
            <person name="Reily A."/>
            <person name="Remington K.A."/>
            <person name="Rieger T.T."/>
            <person name="Ritchie M.G."/>
            <person name="Robin C."/>
            <person name="Rogers Y.H."/>
            <person name="Rohde C."/>
            <person name="Rozas J."/>
            <person name="Rubenfield M.J."/>
            <person name="Ruiz A."/>
            <person name="Russo S."/>
            <person name="Salzberg S.L."/>
            <person name="Sanchez-Gracia A."/>
            <person name="Saranga D.J."/>
            <person name="Sato H."/>
            <person name="Schaeffer S.W."/>
            <person name="Schatz M.C."/>
            <person name="Schlenke T."/>
            <person name="Schwartz R."/>
            <person name="Segarra C."/>
            <person name="Singh R.S."/>
            <person name="Sirot L."/>
            <person name="Sirota M."/>
            <person name="Sisneros N.B."/>
            <person name="Smith C.D."/>
            <person name="Smith T.F."/>
            <person name="Spieth J."/>
            <person name="Stage D.E."/>
            <person name="Stark A."/>
            <person name="Stephan W."/>
            <person name="Strausberg R.L."/>
            <person name="Strempel S."/>
            <person name="Sturgill D."/>
            <person name="Sutton G."/>
            <person name="Sutton G.G."/>
            <person name="Tao W."/>
            <person name="Teichmann S."/>
            <person name="Tobari Y.N."/>
            <person name="Tomimura Y."/>
            <person name="Tsolas J.M."/>
            <person name="Valente V.L."/>
            <person name="Venter E."/>
            <person name="Venter J.C."/>
            <person name="Vicario S."/>
            <person name="Vieira F.G."/>
            <person name="Vilella A.J."/>
            <person name="Villasante A."/>
            <person name="Walenz B."/>
            <person name="Wang J."/>
            <person name="Wasserman M."/>
            <person name="Watts T."/>
            <person name="Wilson D."/>
            <person name="Wilson R.K."/>
            <person name="Wing R.A."/>
            <person name="Wolfner M.F."/>
            <person name="Wong A."/>
            <person name="Wong G.K."/>
            <person name="Wu C.I."/>
            <person name="Wu G."/>
            <person name="Yamamoto D."/>
            <person name="Yang H.P."/>
            <person name="Yang S.P."/>
            <person name="Yorke J.A."/>
            <person name="Yoshida K."/>
            <person name="Zdobnov E."/>
            <person name="Zhang P."/>
            <person name="Zhang Y."/>
            <person name="Zimin A.V."/>
            <person name="Baldwin J."/>
            <person name="Abdouelleil A."/>
            <person name="Abdulkadir J."/>
            <person name="Abebe A."/>
            <person name="Abera B."/>
            <person name="Abreu J."/>
            <person name="Acer S.C."/>
            <person name="Aftuck L."/>
            <person name="Alexander A."/>
            <person name="An P."/>
            <person name="Anderson E."/>
            <person name="Anderson S."/>
            <person name="Arachi H."/>
            <person name="Azer M."/>
            <person name="Bachantsang P."/>
            <person name="Barry A."/>
            <person name="Bayul T."/>
            <person name="Berlin A."/>
            <person name="Bessette D."/>
            <person name="Bloom T."/>
            <person name="Blye J."/>
            <person name="Boguslavskiy L."/>
            <person name="Bonnet C."/>
            <person name="Boukhgalter B."/>
            <person name="Bourzgui I."/>
            <person name="Brown A."/>
            <person name="Cahill P."/>
            <person name="Channer S."/>
            <person name="Cheshatsang Y."/>
            <person name="Chuda L."/>
            <person name="Citroen M."/>
            <person name="Collymore A."/>
            <person name="Cooke P."/>
            <person name="Costello M."/>
            <person name="D'Aco K."/>
            <person name="Daza R."/>
            <person name="De Haan G."/>
            <person name="DeGray S."/>
            <person name="DeMaso C."/>
            <person name="Dhargay N."/>
            <person name="Dooley K."/>
            <person name="Dooley E."/>
            <person name="Doricent M."/>
            <person name="Dorje P."/>
            <person name="Dorjee K."/>
            <person name="Dupes A."/>
            <person name="Elong R."/>
            <person name="Falk J."/>
            <person name="Farina A."/>
            <person name="Faro S."/>
            <person name="Ferguson D."/>
            <person name="Fisher S."/>
            <person name="Foley C.D."/>
            <person name="Franke A."/>
            <person name="Friedrich D."/>
            <person name="Gadbois L."/>
            <person name="Gearin G."/>
            <person name="Gearin C.R."/>
            <person name="Giannoukos G."/>
            <person name="Goode T."/>
            <person name="Graham J."/>
            <person name="Grandbois E."/>
            <person name="Grewal S."/>
            <person name="Gyaltsen K."/>
            <person name="Hafez N."/>
            <person name="Hagos B."/>
            <person name="Hall J."/>
            <person name="Henson C."/>
            <person name="Hollinger A."/>
            <person name="Honan T."/>
            <person name="Huard M.D."/>
            <person name="Hughes L."/>
            <person name="Hurhula B."/>
            <person name="Husby M.E."/>
            <person name="Kamat A."/>
            <person name="Kanga B."/>
            <person name="Kashin S."/>
            <person name="Khazanovich D."/>
            <person name="Kisner P."/>
            <person name="Lance K."/>
            <person name="Lara M."/>
            <person name="Lee W."/>
            <person name="Lennon N."/>
            <person name="Letendre F."/>
            <person name="LeVine R."/>
            <person name="Lipovsky A."/>
            <person name="Liu X."/>
            <person name="Liu J."/>
            <person name="Liu S."/>
            <person name="Lokyitsang T."/>
            <person name="Lokyitsang Y."/>
            <person name="Lubonja R."/>
            <person name="Lui A."/>
            <person name="MacDonald P."/>
            <person name="Magnisalis V."/>
            <person name="Maru K."/>
            <person name="Matthews C."/>
            <person name="McCusker W."/>
            <person name="McDonough S."/>
            <person name="Mehta T."/>
            <person name="Meldrim J."/>
            <person name="Meneus L."/>
            <person name="Mihai O."/>
            <person name="Mihalev A."/>
            <person name="Mihova T."/>
            <person name="Mittelman R."/>
            <person name="Mlenga V."/>
            <person name="Montmayeur A."/>
            <person name="Mulrain L."/>
            <person name="Navidi A."/>
            <person name="Naylor J."/>
            <person name="Negash T."/>
            <person name="Nguyen T."/>
            <person name="Nguyen N."/>
            <person name="Nicol R."/>
            <person name="Norbu C."/>
            <person name="Norbu N."/>
            <person name="Novod N."/>
            <person name="O'Neill B."/>
            <person name="Osman S."/>
            <person name="Markiewicz E."/>
            <person name="Oyono O.L."/>
            <person name="Patti C."/>
            <person name="Phunkhang P."/>
            <person name="Pierre F."/>
            <person name="Priest M."/>
            <person name="Raghuraman S."/>
            <person name="Rege F."/>
            <person name="Reyes R."/>
            <person name="Rise C."/>
            <person name="Rogov P."/>
            <person name="Ross K."/>
            <person name="Ryan E."/>
            <person name="Settipalli S."/>
            <person name="Shea T."/>
            <person name="Sherpa N."/>
            <person name="Shi L."/>
            <person name="Shih D."/>
            <person name="Sparrow T."/>
            <person name="Spaulding J."/>
            <person name="Stalker J."/>
            <person name="Stange-Thomann N."/>
            <person name="Stavropoulos S."/>
            <person name="Stone C."/>
            <person name="Strader C."/>
            <person name="Tesfaye S."/>
            <person name="Thomson T."/>
            <person name="Thoulutsang Y."/>
            <person name="Thoulutsang D."/>
            <person name="Topham K."/>
            <person name="Topping I."/>
            <person name="Tsamla T."/>
            <person name="Vassiliev H."/>
            <person name="Vo A."/>
            <person name="Wangchuk T."/>
            <person name="Wangdi T."/>
            <person name="Weiand M."/>
            <person name="Wilkinson J."/>
            <person name="Wilson A."/>
            <person name="Yadav S."/>
            <person name="Young G."/>
            <person name="Yu Q."/>
            <person name="Zembek L."/>
            <person name="Zhong D."/>
            <person name="Zimmer A."/>
            <person name="Zwirko Z."/>
            <person name="Jaffe D.B."/>
            <person name="Alvarez P."/>
            <person name="Brockman W."/>
            <person name="Butler J."/>
            <person name="Chin C."/>
            <person name="Gnerre S."/>
            <person name="Grabherr M."/>
            <person name="Kleber M."/>
            <person name="Mauceli E."/>
            <person name="MacCallum I."/>
        </authorList>
    </citation>
    <scope>NUCLEOTIDE SEQUENCE [LARGE SCALE GENOMIC DNA]</scope>
    <source>
        <strain evidence="5">Tucson 14030-0811.24</strain>
    </source>
</reference>
<protein>
    <recommendedName>
        <fullName evidence="6">Lipocalin/cytosolic fatty-acid binding domain-containing protein</fullName>
    </recommendedName>
</protein>
<dbReference type="EMBL" id="CH963857">
    <property type="protein sequence ID" value="KRF98334.1"/>
    <property type="molecule type" value="Genomic_DNA"/>
</dbReference>
<dbReference type="Gene3D" id="2.40.128.20">
    <property type="match status" value="1"/>
</dbReference>
<dbReference type="PRINTS" id="PR01273">
    <property type="entry name" value="INVTBRTCOLOR"/>
</dbReference>
<dbReference type="InterPro" id="IPR012674">
    <property type="entry name" value="Calycin"/>
</dbReference>
<feature type="region of interest" description="Disordered" evidence="3">
    <location>
        <begin position="186"/>
        <end position="212"/>
    </location>
</feature>
<proteinExistence type="inferred from homology"/>
<dbReference type="InterPro" id="IPR022271">
    <property type="entry name" value="Lipocalin_ApoD"/>
</dbReference>
<dbReference type="PANTHER" id="PTHR10612">
    <property type="entry name" value="APOLIPOPROTEIN D"/>
    <property type="match status" value="1"/>
</dbReference>
<dbReference type="PANTHER" id="PTHR10612:SF34">
    <property type="entry name" value="APOLIPOPROTEIN D"/>
    <property type="match status" value="1"/>
</dbReference>
<name>A0A0Q9WXM6_DROWI</name>
<evidence type="ECO:0000313" key="5">
    <source>
        <dbReference type="Proteomes" id="UP000007798"/>
    </source>
</evidence>
<keyword evidence="2" id="KW-0732">Signal</keyword>
<keyword evidence="1" id="KW-1015">Disulfide bond</keyword>
<organism evidence="4 5">
    <name type="scientific">Drosophila willistoni</name>
    <name type="common">Fruit fly</name>
    <dbReference type="NCBI Taxonomy" id="7260"/>
    <lineage>
        <taxon>Eukaryota</taxon>
        <taxon>Metazoa</taxon>
        <taxon>Ecdysozoa</taxon>
        <taxon>Arthropoda</taxon>
        <taxon>Hexapoda</taxon>
        <taxon>Insecta</taxon>
        <taxon>Pterygota</taxon>
        <taxon>Neoptera</taxon>
        <taxon>Endopterygota</taxon>
        <taxon>Diptera</taxon>
        <taxon>Brachycera</taxon>
        <taxon>Muscomorpha</taxon>
        <taxon>Ephydroidea</taxon>
        <taxon>Drosophilidae</taxon>
        <taxon>Drosophila</taxon>
        <taxon>Sophophora</taxon>
    </lineage>
</organism>
<dbReference type="GO" id="GO:0031409">
    <property type="term" value="F:pigment binding"/>
    <property type="evidence" value="ECO:0007669"/>
    <property type="project" value="InterPro"/>
</dbReference>
<dbReference type="PIRSF" id="PIRSF036893">
    <property type="entry name" value="Lipocalin_ApoD"/>
    <property type="match status" value="1"/>
</dbReference>
<evidence type="ECO:0008006" key="6">
    <source>
        <dbReference type="Google" id="ProtNLM"/>
    </source>
</evidence>
<dbReference type="GO" id="GO:0000302">
    <property type="term" value="P:response to reactive oxygen species"/>
    <property type="evidence" value="ECO:0007669"/>
    <property type="project" value="TreeGrafter"/>
</dbReference>
<dbReference type="GO" id="GO:0005737">
    <property type="term" value="C:cytoplasm"/>
    <property type="evidence" value="ECO:0007669"/>
    <property type="project" value="TreeGrafter"/>
</dbReference>
<dbReference type="SUPFAM" id="SSF50814">
    <property type="entry name" value="Lipocalins"/>
    <property type="match status" value="1"/>
</dbReference>
<dbReference type="OrthoDB" id="565904at2759"/>
<keyword evidence="5" id="KW-1185">Reference proteome</keyword>
<comment type="similarity">
    <text evidence="2">Belongs to the calycin superfamily. Lipocalin family.</text>
</comment>
<dbReference type="GO" id="GO:0006629">
    <property type="term" value="P:lipid metabolic process"/>
    <property type="evidence" value="ECO:0007669"/>
    <property type="project" value="TreeGrafter"/>
</dbReference>